<dbReference type="GO" id="GO:0016787">
    <property type="term" value="F:hydrolase activity"/>
    <property type="evidence" value="ECO:0007669"/>
    <property type="project" value="UniProtKB-KW"/>
</dbReference>
<reference evidence="3 4" key="1">
    <citation type="submission" date="2016-02" db="EMBL/GenBank/DDBJ databases">
        <title>Genome sequence of Clostridium colicanis DSM 13634.</title>
        <authorList>
            <person name="Poehlein A."/>
            <person name="Daniel R."/>
        </authorList>
    </citation>
    <scope>NUCLEOTIDE SEQUENCE [LARGE SCALE GENOMIC DNA]</scope>
    <source>
        <strain evidence="3 4">DSM 13634</strain>
    </source>
</reference>
<dbReference type="InterPro" id="IPR004843">
    <property type="entry name" value="Calcineurin-like_PHP"/>
</dbReference>
<dbReference type="PANTHER" id="PTHR30337">
    <property type="entry name" value="COMPONENT OF ATP-DEPENDENT DSDNA EXONUCLEASE"/>
    <property type="match status" value="1"/>
</dbReference>
<dbReference type="CDD" id="cd00840">
    <property type="entry name" value="MPP_Mre11_N"/>
    <property type="match status" value="1"/>
</dbReference>
<dbReference type="PANTHER" id="PTHR30337:SF7">
    <property type="entry name" value="PHOSPHOESTERASE"/>
    <property type="match status" value="1"/>
</dbReference>
<dbReference type="InterPro" id="IPR050535">
    <property type="entry name" value="DNA_Repair-Maintenance_Comp"/>
</dbReference>
<evidence type="ECO:0000313" key="3">
    <source>
        <dbReference type="EMBL" id="KYH30350.1"/>
    </source>
</evidence>
<gene>
    <name evidence="3" type="primary">yhaO</name>
    <name evidence="3" type="ORF">CLCOL_02960</name>
</gene>
<evidence type="ECO:0000313" key="4">
    <source>
        <dbReference type="Proteomes" id="UP000075374"/>
    </source>
</evidence>
<sequence>MIDGQSRIKFRFIHASDIHLGSIIHASVKENNKIDEMLKEAVYNSFRRICTSAIEFNADFIILSGDIYDREFSTVKGSRVLYDESIRLKKENIHIYLIRGNHDPLGGEAREIFTLPSNVHIFDCDKAQSFNISKNGKIIAKVIGQSYKSRWEKRKIALSYEVEDSSVYNIGVLHTALEPVSSKYVPCSIEELKKIENIHYWALGHIHKCRILNSKPVIVYSGIPQGRDIGEEGIGGCLLVEVMEDLSQQIKFIPISSVIWKRAVLNINDSDKVLMGLNDMEELLIEKGEEILNAHVEAPENLESVYPIEKVLKGYIVHWSIEGRGQIDELLREDEENAEKYLVERMNKHFLNERLFLYTNAVSINTSKEIPDIDYLIKNNRIIREVNDISRLCLEDELIKKEIINTFGNVFEKKSSLEDMDEEKIQLNNDLVEEIINSAKELIIEKFLEKGE</sequence>
<keyword evidence="1" id="KW-0378">Hydrolase</keyword>
<comment type="caution">
    <text evidence="3">The sequence shown here is derived from an EMBL/GenBank/DDBJ whole genome shotgun (WGS) entry which is preliminary data.</text>
</comment>
<evidence type="ECO:0000256" key="1">
    <source>
        <dbReference type="ARBA" id="ARBA00022801"/>
    </source>
</evidence>
<evidence type="ECO:0000259" key="2">
    <source>
        <dbReference type="Pfam" id="PF00149"/>
    </source>
</evidence>
<dbReference type="EMBL" id="LTBB01000001">
    <property type="protein sequence ID" value="KYH30350.1"/>
    <property type="molecule type" value="Genomic_DNA"/>
</dbReference>
<dbReference type="Gene3D" id="3.60.21.10">
    <property type="match status" value="1"/>
</dbReference>
<dbReference type="SUPFAM" id="SSF56300">
    <property type="entry name" value="Metallo-dependent phosphatases"/>
    <property type="match status" value="1"/>
</dbReference>
<dbReference type="Pfam" id="PF00149">
    <property type="entry name" value="Metallophos"/>
    <property type="match status" value="1"/>
</dbReference>
<feature type="domain" description="Calcineurin-like phosphoesterase" evidence="2">
    <location>
        <begin position="10"/>
        <end position="209"/>
    </location>
</feature>
<name>A0A151ARZ4_9CLOT</name>
<proteinExistence type="predicted"/>
<dbReference type="AlphaFoldDB" id="A0A151ARZ4"/>
<dbReference type="InterPro" id="IPR041796">
    <property type="entry name" value="Mre11_N"/>
</dbReference>
<keyword evidence="4" id="KW-1185">Reference proteome</keyword>
<organism evidence="3 4">
    <name type="scientific">Clostridium colicanis DSM 13634</name>
    <dbReference type="NCBI Taxonomy" id="1121305"/>
    <lineage>
        <taxon>Bacteria</taxon>
        <taxon>Bacillati</taxon>
        <taxon>Bacillota</taxon>
        <taxon>Clostridia</taxon>
        <taxon>Eubacteriales</taxon>
        <taxon>Clostridiaceae</taxon>
        <taxon>Clostridium</taxon>
    </lineage>
</organism>
<dbReference type="PATRIC" id="fig|1121305.3.peg.295"/>
<protein>
    <submittedName>
        <fullName evidence="3">Putative metallophosphoesterase YhaO</fullName>
    </submittedName>
</protein>
<dbReference type="InterPro" id="IPR029052">
    <property type="entry name" value="Metallo-depent_PP-like"/>
</dbReference>
<dbReference type="RefSeq" id="WP_061857228.1">
    <property type="nucleotide sequence ID" value="NZ_LTBB01000001.1"/>
</dbReference>
<dbReference type="STRING" id="1121305.CLCOL_02960"/>
<accession>A0A151ARZ4</accession>
<dbReference type="Proteomes" id="UP000075374">
    <property type="component" value="Unassembled WGS sequence"/>
</dbReference>